<evidence type="ECO:0000256" key="1">
    <source>
        <dbReference type="ARBA" id="ARBA00022714"/>
    </source>
</evidence>
<name>A0A4P9Y7B3_9FUNG</name>
<reference evidence="8" key="1">
    <citation type="journal article" date="2018" name="Nat. Microbiol.">
        <title>Leveraging single-cell genomics to expand the fungal tree of life.</title>
        <authorList>
            <person name="Ahrendt S.R."/>
            <person name="Quandt C.A."/>
            <person name="Ciobanu D."/>
            <person name="Clum A."/>
            <person name="Salamov A."/>
            <person name="Andreopoulos B."/>
            <person name="Cheng J.F."/>
            <person name="Woyke T."/>
            <person name="Pelin A."/>
            <person name="Henrissat B."/>
            <person name="Reynolds N.K."/>
            <person name="Benny G.L."/>
            <person name="Smith M.E."/>
            <person name="James T.Y."/>
            <person name="Grigoriev I.V."/>
        </authorList>
    </citation>
    <scope>NUCLEOTIDE SEQUENCE [LARGE SCALE GENOMIC DNA]</scope>
</reference>
<keyword evidence="3" id="KW-0408">Iron</keyword>
<evidence type="ECO:0000256" key="3">
    <source>
        <dbReference type="ARBA" id="ARBA00023004"/>
    </source>
</evidence>
<dbReference type="InterPro" id="IPR017941">
    <property type="entry name" value="Rieske_2Fe-2S"/>
</dbReference>
<evidence type="ECO:0000256" key="5">
    <source>
        <dbReference type="SAM" id="MobiDB-lite"/>
    </source>
</evidence>
<feature type="compositionally biased region" description="Basic residues" evidence="5">
    <location>
        <begin position="96"/>
        <end position="109"/>
    </location>
</feature>
<dbReference type="Gene3D" id="2.102.10.10">
    <property type="entry name" value="Rieske [2Fe-2S] iron-sulphur domain"/>
    <property type="match status" value="1"/>
</dbReference>
<dbReference type="EMBL" id="KZ987778">
    <property type="protein sequence ID" value="RKP14903.1"/>
    <property type="molecule type" value="Genomic_DNA"/>
</dbReference>
<protein>
    <recommendedName>
        <fullName evidence="6">Rieske domain-containing protein</fullName>
    </recommendedName>
</protein>
<dbReference type="GO" id="GO:0046872">
    <property type="term" value="F:metal ion binding"/>
    <property type="evidence" value="ECO:0007669"/>
    <property type="project" value="UniProtKB-KW"/>
</dbReference>
<evidence type="ECO:0000256" key="4">
    <source>
        <dbReference type="ARBA" id="ARBA00023014"/>
    </source>
</evidence>
<dbReference type="Proteomes" id="UP000267251">
    <property type="component" value="Unassembled WGS sequence"/>
</dbReference>
<feature type="compositionally biased region" description="Polar residues" evidence="5">
    <location>
        <begin position="1"/>
        <end position="11"/>
    </location>
</feature>
<organism evidence="7 8">
    <name type="scientific">Piptocephalis cylindrospora</name>
    <dbReference type="NCBI Taxonomy" id="1907219"/>
    <lineage>
        <taxon>Eukaryota</taxon>
        <taxon>Fungi</taxon>
        <taxon>Fungi incertae sedis</taxon>
        <taxon>Zoopagomycota</taxon>
        <taxon>Zoopagomycotina</taxon>
        <taxon>Zoopagomycetes</taxon>
        <taxon>Zoopagales</taxon>
        <taxon>Piptocephalidaceae</taxon>
        <taxon>Piptocephalis</taxon>
    </lineage>
</organism>
<feature type="region of interest" description="Disordered" evidence="5">
    <location>
        <begin position="96"/>
        <end position="140"/>
    </location>
</feature>
<evidence type="ECO:0000313" key="7">
    <source>
        <dbReference type="EMBL" id="RKP14903.1"/>
    </source>
</evidence>
<dbReference type="PROSITE" id="PS51296">
    <property type="entry name" value="RIESKE"/>
    <property type="match status" value="1"/>
</dbReference>
<feature type="compositionally biased region" description="Low complexity" evidence="5">
    <location>
        <begin position="118"/>
        <end position="131"/>
    </location>
</feature>
<dbReference type="InterPro" id="IPR036922">
    <property type="entry name" value="Rieske_2Fe-2S_sf"/>
</dbReference>
<gene>
    <name evidence="7" type="ORF">BJ684DRAFT_18735</name>
</gene>
<keyword evidence="8" id="KW-1185">Reference proteome</keyword>
<dbReference type="GO" id="GO:0051537">
    <property type="term" value="F:2 iron, 2 sulfur cluster binding"/>
    <property type="evidence" value="ECO:0007669"/>
    <property type="project" value="UniProtKB-KW"/>
</dbReference>
<dbReference type="Pfam" id="PF00355">
    <property type="entry name" value="Rieske"/>
    <property type="match status" value="1"/>
</dbReference>
<feature type="domain" description="Rieske" evidence="6">
    <location>
        <begin position="142"/>
        <end position="231"/>
    </location>
</feature>
<evidence type="ECO:0000256" key="2">
    <source>
        <dbReference type="ARBA" id="ARBA00022723"/>
    </source>
</evidence>
<dbReference type="OrthoDB" id="426882at2759"/>
<accession>A0A4P9Y7B3</accession>
<evidence type="ECO:0000259" key="6">
    <source>
        <dbReference type="PROSITE" id="PS51296"/>
    </source>
</evidence>
<sequence>MYLSSLPVTEGQTGGMPLPDSMKASTLLEQIASERGWTQEEIEKDLRCLETQRLRTLRDLRSLSKESWKEIPLIPLSKDLLRQSIYPRGLAKVKKMKMMKMKKMKKEKGKRSLDETTESLSSSSSSSSSSEEGMERSNVPSGMTALLDEKNKGSSIQIMDPSHLRVQTASGQCYKTDRYCPHKQVDLATKGVVQGEQLICTKHNWSFDLVRGGMCPKRPNRTLNACLLNDW</sequence>
<dbReference type="SUPFAM" id="SSF50022">
    <property type="entry name" value="ISP domain"/>
    <property type="match status" value="1"/>
</dbReference>
<keyword evidence="2" id="KW-0479">Metal-binding</keyword>
<keyword evidence="4" id="KW-0411">Iron-sulfur</keyword>
<dbReference type="AlphaFoldDB" id="A0A4P9Y7B3"/>
<proteinExistence type="predicted"/>
<feature type="region of interest" description="Disordered" evidence="5">
    <location>
        <begin position="1"/>
        <end position="21"/>
    </location>
</feature>
<evidence type="ECO:0000313" key="8">
    <source>
        <dbReference type="Proteomes" id="UP000267251"/>
    </source>
</evidence>
<keyword evidence="1" id="KW-0001">2Fe-2S</keyword>